<dbReference type="OrthoDB" id="3515327at2"/>
<name>A0A3D9SLX4_9ACTN</name>
<sequence length="387" mass="42051">MEWFWGLIGGPLVGGLVSLLPEALLEQLRTRGALRAMDHEARLAEVADERRQAAQLAYLDEDHRRQQLLERYKNQNATYPLGAIGRLRDLAAEDPRPSVLVSPVRVADAAGRRRIPGLVHDALHDVDGLDRYAVLHTGAFVSDGDATRAVEGSVGAAEISALEFPSRPAIVVYFEADGDRLHAFAYLGSVFPSTEGRAGFTIRIASFGRGGPPTTRAEAGAALPVWPYVNLSEVDSPDEQVIAAIVAWFVVTCVETYWHLRGITSVDLRTIPRASNGTNGSNERPAVALIDRVGDAEDVFGCRLEMEALALFHLGFAPVETLEFGPDRVALIASREGLSISFLLDADFPAGPPEVFYVDAGGREHLEIDPSIWSPERTLADIVEAIR</sequence>
<dbReference type="AlphaFoldDB" id="A0A3D9SLX4"/>
<protein>
    <submittedName>
        <fullName evidence="1">Uncharacterized protein</fullName>
    </submittedName>
</protein>
<proteinExistence type="predicted"/>
<evidence type="ECO:0000313" key="1">
    <source>
        <dbReference type="EMBL" id="REE96922.1"/>
    </source>
</evidence>
<evidence type="ECO:0000313" key="2">
    <source>
        <dbReference type="Proteomes" id="UP000256661"/>
    </source>
</evidence>
<comment type="caution">
    <text evidence="1">The sequence shown here is derived from an EMBL/GenBank/DDBJ whole genome shotgun (WGS) entry which is preliminary data.</text>
</comment>
<dbReference type="EMBL" id="QTTT01000001">
    <property type="protein sequence ID" value="REE96922.1"/>
    <property type="molecule type" value="Genomic_DNA"/>
</dbReference>
<keyword evidence="2" id="KW-1185">Reference proteome</keyword>
<accession>A0A3D9SLX4</accession>
<dbReference type="Proteomes" id="UP000256661">
    <property type="component" value="Unassembled WGS sequence"/>
</dbReference>
<gene>
    <name evidence="1" type="ORF">DFJ69_2375</name>
</gene>
<dbReference type="RefSeq" id="WP_116022497.1">
    <property type="nucleotide sequence ID" value="NZ_QTTT01000001.1"/>
</dbReference>
<organism evidence="1 2">
    <name type="scientific">Thermomonospora umbrina</name>
    <dbReference type="NCBI Taxonomy" id="111806"/>
    <lineage>
        <taxon>Bacteria</taxon>
        <taxon>Bacillati</taxon>
        <taxon>Actinomycetota</taxon>
        <taxon>Actinomycetes</taxon>
        <taxon>Streptosporangiales</taxon>
        <taxon>Thermomonosporaceae</taxon>
        <taxon>Thermomonospora</taxon>
    </lineage>
</organism>
<reference evidence="1 2" key="1">
    <citation type="submission" date="2018-08" db="EMBL/GenBank/DDBJ databases">
        <title>Sequencing the genomes of 1000 actinobacteria strains.</title>
        <authorList>
            <person name="Klenk H.-P."/>
        </authorList>
    </citation>
    <scope>NUCLEOTIDE SEQUENCE [LARGE SCALE GENOMIC DNA]</scope>
    <source>
        <strain evidence="1 2">DSM 43927</strain>
    </source>
</reference>